<dbReference type="EMBL" id="DXFT01000029">
    <property type="protein sequence ID" value="HIX02794.1"/>
    <property type="molecule type" value="Genomic_DNA"/>
</dbReference>
<dbReference type="AlphaFoldDB" id="A0A9D1UYK5"/>
<dbReference type="SUPFAM" id="SSF90002">
    <property type="entry name" value="Hypothetical protein YjiA, C-terminal domain"/>
    <property type="match status" value="1"/>
</dbReference>
<feature type="domain" description="CobW C-terminal" evidence="1">
    <location>
        <begin position="8"/>
        <end position="40"/>
    </location>
</feature>
<evidence type="ECO:0000313" key="2">
    <source>
        <dbReference type="EMBL" id="HIX02794.1"/>
    </source>
</evidence>
<reference evidence="2" key="1">
    <citation type="journal article" date="2021" name="PeerJ">
        <title>Extensive microbial diversity within the chicken gut microbiome revealed by metagenomics and culture.</title>
        <authorList>
            <person name="Gilroy R."/>
            <person name="Ravi A."/>
            <person name="Getino M."/>
            <person name="Pursley I."/>
            <person name="Horton D.L."/>
            <person name="Alikhan N.F."/>
            <person name="Baker D."/>
            <person name="Gharbi K."/>
            <person name="Hall N."/>
            <person name="Watson M."/>
            <person name="Adriaenssens E.M."/>
            <person name="Foster-Nyarko E."/>
            <person name="Jarju S."/>
            <person name="Secka A."/>
            <person name="Antonio M."/>
            <person name="Oren A."/>
            <person name="Chaudhuri R.R."/>
            <person name="La Ragione R."/>
            <person name="Hildebrand F."/>
            <person name="Pallen M.J."/>
        </authorList>
    </citation>
    <scope>NUCLEOTIDE SEQUENCE</scope>
    <source>
        <strain evidence="2">23274</strain>
    </source>
</reference>
<dbReference type="Proteomes" id="UP000824202">
    <property type="component" value="Unassembled WGS sequence"/>
</dbReference>
<feature type="non-terminal residue" evidence="2">
    <location>
        <position position="1"/>
    </location>
</feature>
<accession>A0A9D1UYK5</accession>
<gene>
    <name evidence="2" type="ORF">H9863_01595</name>
</gene>
<name>A0A9D1UYK5_9BACT</name>
<proteinExistence type="predicted"/>
<sequence length="43" mass="5080">QDPDVMNIWDPKYGDRMQKIVFMGQHLDKEQLTQALDACLMKQ</sequence>
<organism evidence="2 3">
    <name type="scientific">Candidatus Odoribacter faecigallinarum</name>
    <dbReference type="NCBI Taxonomy" id="2838706"/>
    <lineage>
        <taxon>Bacteria</taxon>
        <taxon>Pseudomonadati</taxon>
        <taxon>Bacteroidota</taxon>
        <taxon>Bacteroidia</taxon>
        <taxon>Bacteroidales</taxon>
        <taxon>Odoribacteraceae</taxon>
        <taxon>Odoribacter</taxon>
    </lineage>
</organism>
<reference evidence="2" key="2">
    <citation type="submission" date="2021-04" db="EMBL/GenBank/DDBJ databases">
        <authorList>
            <person name="Gilroy R."/>
        </authorList>
    </citation>
    <scope>NUCLEOTIDE SEQUENCE</scope>
    <source>
        <strain evidence="2">23274</strain>
    </source>
</reference>
<comment type="caution">
    <text evidence="2">The sequence shown here is derived from an EMBL/GenBank/DDBJ whole genome shotgun (WGS) entry which is preliminary data.</text>
</comment>
<evidence type="ECO:0000259" key="1">
    <source>
        <dbReference type="Pfam" id="PF07683"/>
    </source>
</evidence>
<dbReference type="InterPro" id="IPR011629">
    <property type="entry name" value="CobW-like_C"/>
</dbReference>
<dbReference type="Pfam" id="PF07683">
    <property type="entry name" value="CobW_C"/>
    <property type="match status" value="1"/>
</dbReference>
<protein>
    <submittedName>
        <fullName evidence="2">GTP-binding protein</fullName>
    </submittedName>
</protein>
<evidence type="ECO:0000313" key="3">
    <source>
        <dbReference type="Proteomes" id="UP000824202"/>
    </source>
</evidence>